<dbReference type="Pfam" id="PF13416">
    <property type="entry name" value="SBP_bac_8"/>
    <property type="match status" value="1"/>
</dbReference>
<feature type="non-terminal residue" evidence="4">
    <location>
        <position position="1"/>
    </location>
</feature>
<dbReference type="GO" id="GO:1901982">
    <property type="term" value="F:maltose binding"/>
    <property type="evidence" value="ECO:0007669"/>
    <property type="project" value="TreeGrafter"/>
</dbReference>
<dbReference type="SUPFAM" id="SSF53850">
    <property type="entry name" value="Periplasmic binding protein-like II"/>
    <property type="match status" value="1"/>
</dbReference>
<dbReference type="GO" id="GO:0055052">
    <property type="term" value="C:ATP-binding cassette (ABC) transporter complex, substrate-binding subunit-containing"/>
    <property type="evidence" value="ECO:0007669"/>
    <property type="project" value="TreeGrafter"/>
</dbReference>
<reference evidence="4" key="1">
    <citation type="submission" date="2020-02" db="EMBL/GenBank/DDBJ databases">
        <authorList>
            <person name="Meier V. D."/>
        </authorList>
    </citation>
    <scope>NUCLEOTIDE SEQUENCE</scope>
    <source>
        <strain evidence="4">AVDCRST_MAG15</strain>
    </source>
</reference>
<proteinExistence type="inferred from homology"/>
<dbReference type="AlphaFoldDB" id="A0A6J4PRH5"/>
<dbReference type="PANTHER" id="PTHR30061">
    <property type="entry name" value="MALTOSE-BINDING PERIPLASMIC PROTEIN"/>
    <property type="match status" value="1"/>
</dbReference>
<name>A0A6J4PRH5_9RHOB</name>
<accession>A0A6J4PRH5</accession>
<dbReference type="PANTHER" id="PTHR30061:SF50">
    <property type="entry name" value="MALTOSE_MALTODEXTRIN-BINDING PERIPLASMIC PROTEIN"/>
    <property type="match status" value="1"/>
</dbReference>
<evidence type="ECO:0000256" key="2">
    <source>
        <dbReference type="ARBA" id="ARBA00022448"/>
    </source>
</evidence>
<dbReference type="GO" id="GO:0042956">
    <property type="term" value="P:maltodextrin transmembrane transport"/>
    <property type="evidence" value="ECO:0007669"/>
    <property type="project" value="TreeGrafter"/>
</dbReference>
<protein>
    <submittedName>
        <fullName evidence="4">ABC transporter, substrate-binding protein (Cluster 1, maltose/g3p/polyamine/iron)</fullName>
    </submittedName>
</protein>
<keyword evidence="2" id="KW-0813">Transport</keyword>
<dbReference type="Gene3D" id="3.40.190.10">
    <property type="entry name" value="Periplasmic binding protein-like II"/>
    <property type="match status" value="2"/>
</dbReference>
<keyword evidence="3" id="KW-0732">Signal</keyword>
<sequence length="263" mass="28742">RLPSSPEEFIEMGKAFEEATGQNFIAVESQSAEGMMIRLFQSLMWQRGVDVLSQDGQTAALNSPEAVEVASFIKQIYDEGLADTTLDYSGAEQAFLNGEAGIIINGTWVVDSYNAQAEGGTVGLKNYAVSTVPAIYGEPAVWADSHMWVIPADESRSEEEQDAAVDFLKFLNDNNFQWSRTGHLSVRQSVIGSEEFANLPHRSSFANTSEIAHAVPQTLNQRGIFNAMITDFNAMWLAGTEPQAALEAAQAGVDRILRRSNRG</sequence>
<dbReference type="EMBL" id="CADCUU010000349">
    <property type="protein sequence ID" value="CAA9423533.1"/>
    <property type="molecule type" value="Genomic_DNA"/>
</dbReference>
<dbReference type="GO" id="GO:0015768">
    <property type="term" value="P:maltose transport"/>
    <property type="evidence" value="ECO:0007669"/>
    <property type="project" value="TreeGrafter"/>
</dbReference>
<evidence type="ECO:0000256" key="3">
    <source>
        <dbReference type="ARBA" id="ARBA00022729"/>
    </source>
</evidence>
<evidence type="ECO:0000313" key="4">
    <source>
        <dbReference type="EMBL" id="CAA9423533.1"/>
    </source>
</evidence>
<dbReference type="InterPro" id="IPR006059">
    <property type="entry name" value="SBP"/>
</dbReference>
<evidence type="ECO:0000256" key="1">
    <source>
        <dbReference type="ARBA" id="ARBA00008520"/>
    </source>
</evidence>
<gene>
    <name evidence="4" type="ORF">AVDCRST_MAG15-2345</name>
</gene>
<comment type="similarity">
    <text evidence="1">Belongs to the bacterial solute-binding protein 1 family.</text>
</comment>
<organism evidence="4">
    <name type="scientific">uncultured Rubellimicrobium sp</name>
    <dbReference type="NCBI Taxonomy" id="543078"/>
    <lineage>
        <taxon>Bacteria</taxon>
        <taxon>Pseudomonadati</taxon>
        <taxon>Pseudomonadota</taxon>
        <taxon>Alphaproteobacteria</taxon>
        <taxon>Rhodobacterales</taxon>
        <taxon>Roseobacteraceae</taxon>
        <taxon>Rubellimicrobium</taxon>
        <taxon>environmental samples</taxon>
    </lineage>
</organism>